<feature type="region of interest" description="Disordered" evidence="1">
    <location>
        <begin position="96"/>
        <end position="121"/>
    </location>
</feature>
<organism evidence="2 3">
    <name type="scientific">Orbilia brochopaga</name>
    <dbReference type="NCBI Taxonomy" id="3140254"/>
    <lineage>
        <taxon>Eukaryota</taxon>
        <taxon>Fungi</taxon>
        <taxon>Dikarya</taxon>
        <taxon>Ascomycota</taxon>
        <taxon>Pezizomycotina</taxon>
        <taxon>Orbiliomycetes</taxon>
        <taxon>Orbiliales</taxon>
        <taxon>Orbiliaceae</taxon>
        <taxon>Orbilia</taxon>
    </lineage>
</organism>
<dbReference type="AlphaFoldDB" id="A0AAV9V1K0"/>
<accession>A0AAV9V1K0</accession>
<evidence type="ECO:0000313" key="2">
    <source>
        <dbReference type="EMBL" id="KAK6353183.1"/>
    </source>
</evidence>
<evidence type="ECO:0000256" key="1">
    <source>
        <dbReference type="SAM" id="MobiDB-lite"/>
    </source>
</evidence>
<sequence length="193" mass="20311">MLDICVDAVCISFVVAKPPKAAPKKAAPKPDPAPAPAPAAEAPAAPAPIGFFFDTRTGRYFVRDQSGPNGDFTRLVECPPPGMPPMAMPRMPTPAAAPVITQPPPPAAAAEPVRRRRKSKPKLLEAAKPEINWTWAKLTAEQLELTSPDGVGYPTPDEAIEAAVDSGLDVGGRQVHVMPGRRGGYFVVGVSDC</sequence>
<comment type="caution">
    <text evidence="2">The sequence shown here is derived from an EMBL/GenBank/DDBJ whole genome shotgun (WGS) entry which is preliminary data.</text>
</comment>
<name>A0AAV9V1K0_9PEZI</name>
<feature type="region of interest" description="Disordered" evidence="1">
    <location>
        <begin position="21"/>
        <end position="44"/>
    </location>
</feature>
<gene>
    <name evidence="2" type="ORF">TWF696_005170</name>
</gene>
<evidence type="ECO:0000313" key="3">
    <source>
        <dbReference type="Proteomes" id="UP001375240"/>
    </source>
</evidence>
<keyword evidence="3" id="KW-1185">Reference proteome</keyword>
<protein>
    <submittedName>
        <fullName evidence="2">Uncharacterized protein</fullName>
    </submittedName>
</protein>
<dbReference type="Proteomes" id="UP001375240">
    <property type="component" value="Unassembled WGS sequence"/>
</dbReference>
<dbReference type="EMBL" id="JAVHNQ010000003">
    <property type="protein sequence ID" value="KAK6353183.1"/>
    <property type="molecule type" value="Genomic_DNA"/>
</dbReference>
<reference evidence="2 3" key="1">
    <citation type="submission" date="2019-10" db="EMBL/GenBank/DDBJ databases">
        <authorList>
            <person name="Palmer J.M."/>
        </authorList>
    </citation>
    <scope>NUCLEOTIDE SEQUENCE [LARGE SCALE GENOMIC DNA]</scope>
    <source>
        <strain evidence="2 3">TWF696</strain>
    </source>
</reference>
<proteinExistence type="predicted"/>